<dbReference type="AlphaFoldDB" id="A0A0E9VNM9"/>
<organism evidence="1">
    <name type="scientific">Anguilla anguilla</name>
    <name type="common">European freshwater eel</name>
    <name type="synonym">Muraena anguilla</name>
    <dbReference type="NCBI Taxonomy" id="7936"/>
    <lineage>
        <taxon>Eukaryota</taxon>
        <taxon>Metazoa</taxon>
        <taxon>Chordata</taxon>
        <taxon>Craniata</taxon>
        <taxon>Vertebrata</taxon>
        <taxon>Euteleostomi</taxon>
        <taxon>Actinopterygii</taxon>
        <taxon>Neopterygii</taxon>
        <taxon>Teleostei</taxon>
        <taxon>Anguilliformes</taxon>
        <taxon>Anguillidae</taxon>
        <taxon>Anguilla</taxon>
    </lineage>
</organism>
<reference evidence="1" key="2">
    <citation type="journal article" date="2015" name="Fish Shellfish Immunol.">
        <title>Early steps in the European eel (Anguilla anguilla)-Vibrio vulnificus interaction in the gills: Role of the RtxA13 toxin.</title>
        <authorList>
            <person name="Callol A."/>
            <person name="Pajuelo D."/>
            <person name="Ebbesson L."/>
            <person name="Teles M."/>
            <person name="MacKenzie S."/>
            <person name="Amaro C."/>
        </authorList>
    </citation>
    <scope>NUCLEOTIDE SEQUENCE</scope>
</reference>
<reference evidence="1" key="1">
    <citation type="submission" date="2014-11" db="EMBL/GenBank/DDBJ databases">
        <authorList>
            <person name="Amaro Gonzalez C."/>
        </authorList>
    </citation>
    <scope>NUCLEOTIDE SEQUENCE</scope>
</reference>
<proteinExistence type="predicted"/>
<accession>A0A0E9VNM9</accession>
<dbReference type="EMBL" id="GBXM01028895">
    <property type="protein sequence ID" value="JAH79682.1"/>
    <property type="molecule type" value="Transcribed_RNA"/>
</dbReference>
<name>A0A0E9VNM9_ANGAN</name>
<protein>
    <submittedName>
        <fullName evidence="1">Uncharacterized protein</fullName>
    </submittedName>
</protein>
<evidence type="ECO:0000313" key="1">
    <source>
        <dbReference type="EMBL" id="JAH79682.1"/>
    </source>
</evidence>
<sequence length="32" mass="3934">MFILDFQTAFFCKLRFIIKQCKLSPWCLQKHV</sequence>